<dbReference type="OrthoDB" id="5855924at2759"/>
<name>A0A6P7FUB9_DIAVI</name>
<reference evidence="3" key="1">
    <citation type="submission" date="2025-08" db="UniProtKB">
        <authorList>
            <consortium name="RefSeq"/>
        </authorList>
    </citation>
    <scope>IDENTIFICATION</scope>
    <source>
        <tissue evidence="3">Whole insect</tissue>
    </source>
</reference>
<dbReference type="InParanoid" id="A0A6P7FUB9"/>
<keyword evidence="1" id="KW-0732">Signal</keyword>
<dbReference type="SUPFAM" id="SSF54001">
    <property type="entry name" value="Cysteine proteinases"/>
    <property type="match status" value="1"/>
</dbReference>
<dbReference type="SMART" id="SM00848">
    <property type="entry name" value="Inhibitor_I29"/>
    <property type="match status" value="1"/>
</dbReference>
<dbReference type="Gene3D" id="1.10.287.2250">
    <property type="match status" value="1"/>
</dbReference>
<feature type="chain" id="PRO_5028059417" evidence="1">
    <location>
        <begin position="16"/>
        <end position="110"/>
    </location>
</feature>
<sequence>MFKYFLLFVIAVALAADTYLSDDEEFEKFKKDFNRNYATPNEEQRRKGIFVNTLNKIKEHNAKFEKGEISYSLGINQFADLTHEEFQSRYTMKNWVEQRGKLAQKTATHN</sequence>
<dbReference type="InterPro" id="IPR038765">
    <property type="entry name" value="Papain-like_cys_pep_sf"/>
</dbReference>
<feature type="signal peptide" evidence="1">
    <location>
        <begin position="1"/>
        <end position="15"/>
    </location>
</feature>
<proteinExistence type="predicted"/>
<protein>
    <submittedName>
        <fullName evidence="3">Crustapain-like</fullName>
    </submittedName>
</protein>
<organism evidence="3">
    <name type="scientific">Diabrotica virgifera virgifera</name>
    <name type="common">western corn rootworm</name>
    <dbReference type="NCBI Taxonomy" id="50390"/>
    <lineage>
        <taxon>Eukaryota</taxon>
        <taxon>Metazoa</taxon>
        <taxon>Ecdysozoa</taxon>
        <taxon>Arthropoda</taxon>
        <taxon>Hexapoda</taxon>
        <taxon>Insecta</taxon>
        <taxon>Pterygota</taxon>
        <taxon>Neoptera</taxon>
        <taxon>Endopterygota</taxon>
        <taxon>Coleoptera</taxon>
        <taxon>Polyphaga</taxon>
        <taxon>Cucujiformia</taxon>
        <taxon>Chrysomeloidea</taxon>
        <taxon>Chrysomelidae</taxon>
        <taxon>Galerucinae</taxon>
        <taxon>Diabroticina</taxon>
        <taxon>Diabroticites</taxon>
        <taxon>Diabrotica</taxon>
    </lineage>
</organism>
<evidence type="ECO:0000313" key="3">
    <source>
        <dbReference type="RefSeq" id="XP_028139911.1"/>
    </source>
</evidence>
<dbReference type="Pfam" id="PF08246">
    <property type="entry name" value="Inhibitor_I29"/>
    <property type="match status" value="1"/>
</dbReference>
<dbReference type="AlphaFoldDB" id="A0A6P7FUB9"/>
<evidence type="ECO:0000256" key="1">
    <source>
        <dbReference type="SAM" id="SignalP"/>
    </source>
</evidence>
<dbReference type="RefSeq" id="XP_028139911.1">
    <property type="nucleotide sequence ID" value="XM_028284110.1"/>
</dbReference>
<accession>A0A6P7FUB9</accession>
<gene>
    <name evidence="3" type="primary">LOC114334092</name>
</gene>
<dbReference type="InterPro" id="IPR013201">
    <property type="entry name" value="Prot_inhib_I29"/>
</dbReference>
<evidence type="ECO:0000259" key="2">
    <source>
        <dbReference type="SMART" id="SM00848"/>
    </source>
</evidence>
<feature type="domain" description="Cathepsin propeptide inhibitor" evidence="2">
    <location>
        <begin position="26"/>
        <end position="86"/>
    </location>
</feature>